<dbReference type="EMBL" id="CP126980">
    <property type="protein sequence ID" value="WIM99641.1"/>
    <property type="molecule type" value="Genomic_DNA"/>
</dbReference>
<organism evidence="1 2">
    <name type="scientific">Actinoplanes oblitus</name>
    <dbReference type="NCBI Taxonomy" id="3040509"/>
    <lineage>
        <taxon>Bacteria</taxon>
        <taxon>Bacillati</taxon>
        <taxon>Actinomycetota</taxon>
        <taxon>Actinomycetes</taxon>
        <taxon>Micromonosporales</taxon>
        <taxon>Micromonosporaceae</taxon>
        <taxon>Actinoplanes</taxon>
    </lineage>
</organism>
<accession>A0ABY8WP36</accession>
<protein>
    <submittedName>
        <fullName evidence="1">Uncharacterized protein</fullName>
    </submittedName>
</protein>
<sequence>MNKWGKRPNRGPSRPILTFAEADYRPGAGPLRMIVLRVRWDAPRRENAEVWYEVDGVEMSLDGRELGRRTALVRGTKLRPLPDNTGHYRSP</sequence>
<reference evidence="1 2" key="1">
    <citation type="submission" date="2023-06" db="EMBL/GenBank/DDBJ databases">
        <authorList>
            <person name="Yushchuk O."/>
            <person name="Binda E."/>
            <person name="Ruckert-Reed C."/>
            <person name="Fedorenko V."/>
            <person name="Kalinowski J."/>
            <person name="Marinelli F."/>
        </authorList>
    </citation>
    <scope>NUCLEOTIDE SEQUENCE [LARGE SCALE GENOMIC DNA]</scope>
    <source>
        <strain evidence="1 2">NRRL 3884</strain>
    </source>
</reference>
<keyword evidence="2" id="KW-1185">Reference proteome</keyword>
<name>A0ABY8WP36_9ACTN</name>
<proteinExistence type="predicted"/>
<evidence type="ECO:0000313" key="1">
    <source>
        <dbReference type="EMBL" id="WIM99641.1"/>
    </source>
</evidence>
<dbReference type="RefSeq" id="WP_284921078.1">
    <property type="nucleotide sequence ID" value="NZ_CP126980.1"/>
</dbReference>
<evidence type="ECO:0000313" key="2">
    <source>
        <dbReference type="Proteomes" id="UP001240150"/>
    </source>
</evidence>
<dbReference type="Proteomes" id="UP001240150">
    <property type="component" value="Chromosome"/>
</dbReference>
<gene>
    <name evidence="1" type="ORF">ACTOB_003301</name>
</gene>